<dbReference type="EMBL" id="CP026118">
    <property type="protein sequence ID" value="QAS51330.1"/>
    <property type="molecule type" value="Genomic_DNA"/>
</dbReference>
<evidence type="ECO:0000313" key="2">
    <source>
        <dbReference type="Proteomes" id="UP000287756"/>
    </source>
</evidence>
<dbReference type="Pfam" id="PF19420">
    <property type="entry name" value="DDAH_eukar"/>
    <property type="match status" value="1"/>
</dbReference>
<dbReference type="KEGG" id="hli:HLI_03430"/>
<dbReference type="GO" id="GO:0016990">
    <property type="term" value="F:arginine deiminase activity"/>
    <property type="evidence" value="ECO:0007669"/>
    <property type="project" value="TreeGrafter"/>
</dbReference>
<dbReference type="PANTHER" id="PTHR47271">
    <property type="entry name" value="ARGININE DEIMINASE"/>
    <property type="match status" value="1"/>
</dbReference>
<dbReference type="GO" id="GO:0019546">
    <property type="term" value="P:L-arginine deiminase pathway"/>
    <property type="evidence" value="ECO:0007669"/>
    <property type="project" value="TreeGrafter"/>
</dbReference>
<dbReference type="PANTHER" id="PTHR47271:SF2">
    <property type="entry name" value="ARGININE DEIMINASE"/>
    <property type="match status" value="1"/>
</dbReference>
<sequence>MQETPTDNKVHCRTEYSPLSRALVVKPSFMKITEVINETQKYYKRNNINIPLALQQHEEFVDILEKNDVEVLELPAESDLPEQVFTRDIAFVIHNDLFLGSMNEQVREKETTRLEPWLHDNKISLENVFTGSIEGGDVMVDGSTIWVGRSGRTSARAVDELQARLPSFHVEALSLNDDILHLDCVFNIIGEGVALVYPPAFTSNDFEKLKASYHLIPVTNEEQFRMGPNVLTIGHGKVISLHANERLNRIMKSKGFQVIPVEFSEIIKSGGSFRCCTLPLRREE</sequence>
<gene>
    <name evidence="1" type="ORF">HLI_03430</name>
</gene>
<dbReference type="Gene3D" id="3.75.10.10">
    <property type="entry name" value="L-arginine/glycine Amidinotransferase, Chain A"/>
    <property type="match status" value="1"/>
</dbReference>
<dbReference type="AlphaFoldDB" id="A0A410M9I6"/>
<organism evidence="1 2">
    <name type="scientific">Halobacillus litoralis</name>
    <dbReference type="NCBI Taxonomy" id="45668"/>
    <lineage>
        <taxon>Bacteria</taxon>
        <taxon>Bacillati</taxon>
        <taxon>Bacillota</taxon>
        <taxon>Bacilli</taxon>
        <taxon>Bacillales</taxon>
        <taxon>Bacillaceae</taxon>
        <taxon>Halobacillus</taxon>
    </lineage>
</organism>
<evidence type="ECO:0008006" key="3">
    <source>
        <dbReference type="Google" id="ProtNLM"/>
    </source>
</evidence>
<name>A0A410M9I6_9BACI</name>
<reference evidence="1 2" key="1">
    <citation type="submission" date="2018-01" db="EMBL/GenBank/DDBJ databases">
        <title>The whole genome sequencing and assembly of Halobacillus litoralis ERB031 strain.</title>
        <authorList>
            <person name="Lee S.-J."/>
            <person name="Park M.-K."/>
            <person name="Kim J.-Y."/>
            <person name="Lee Y.-J."/>
            <person name="Yi H."/>
            <person name="Bahn Y.-S."/>
            <person name="Kim J.F."/>
            <person name="Lee D.-W."/>
        </authorList>
    </citation>
    <scope>NUCLEOTIDE SEQUENCE [LARGE SCALE GENOMIC DNA]</scope>
    <source>
        <strain evidence="1 2">ERB 031</strain>
    </source>
</reference>
<dbReference type="RefSeq" id="WP_128523078.1">
    <property type="nucleotide sequence ID" value="NZ_CP026118.1"/>
</dbReference>
<dbReference type="Proteomes" id="UP000287756">
    <property type="component" value="Chromosome"/>
</dbReference>
<dbReference type="OrthoDB" id="9814070at2"/>
<evidence type="ECO:0000313" key="1">
    <source>
        <dbReference type="EMBL" id="QAS51330.1"/>
    </source>
</evidence>
<protein>
    <recommendedName>
        <fullName evidence="3">Amidinotransferase</fullName>
    </recommendedName>
</protein>
<dbReference type="SUPFAM" id="SSF55909">
    <property type="entry name" value="Pentein"/>
    <property type="match status" value="1"/>
</dbReference>
<accession>A0A410M9I6</accession>
<proteinExistence type="predicted"/>